<dbReference type="Proteomes" id="UP001597506">
    <property type="component" value="Unassembled WGS sequence"/>
</dbReference>
<evidence type="ECO:0000256" key="3">
    <source>
        <dbReference type="ARBA" id="ARBA00022692"/>
    </source>
</evidence>
<dbReference type="InterPro" id="IPR051791">
    <property type="entry name" value="Pra-immunoreactive"/>
</dbReference>
<dbReference type="RefSeq" id="WP_377935930.1">
    <property type="nucleotide sequence ID" value="NZ_JBHUMF010000030.1"/>
</dbReference>
<proteinExistence type="predicted"/>
<accession>A0ABW5RVI4</accession>
<evidence type="ECO:0000259" key="8">
    <source>
        <dbReference type="Pfam" id="PF06271"/>
    </source>
</evidence>
<evidence type="ECO:0000256" key="4">
    <source>
        <dbReference type="ARBA" id="ARBA00022989"/>
    </source>
</evidence>
<keyword evidence="4 7" id="KW-1133">Transmembrane helix</keyword>
<keyword evidence="10" id="KW-1185">Reference proteome</keyword>
<organism evidence="9 10">
    <name type="scientific">Bacillus seohaeanensis</name>
    <dbReference type="NCBI Taxonomy" id="284580"/>
    <lineage>
        <taxon>Bacteria</taxon>
        <taxon>Bacillati</taxon>
        <taxon>Bacillota</taxon>
        <taxon>Bacilli</taxon>
        <taxon>Bacillales</taxon>
        <taxon>Bacillaceae</taxon>
        <taxon>Bacillus</taxon>
    </lineage>
</organism>
<feature type="transmembrane region" description="Helical" evidence="7">
    <location>
        <begin position="141"/>
        <end position="160"/>
    </location>
</feature>
<feature type="region of interest" description="Disordered" evidence="6">
    <location>
        <begin position="1"/>
        <end position="40"/>
    </location>
</feature>
<feature type="compositionally biased region" description="Basic and acidic residues" evidence="6">
    <location>
        <begin position="1"/>
        <end position="16"/>
    </location>
</feature>
<sequence length="188" mass="21149">MSEEQSEKSFQSEDSRTVTVNHSENDAASIEKSSQDRGTGSSSFFLAGFWMRFWAYLIDIIVVGSVTRLLINPIFRAMDVSLVDTSMFAPIAIMDAVIFYGYFILMTKYFSQTIGKMILGLKVIELNGSKPSWGTVLFRELIGRFISATVLILYIVVAFTNKKQGIHDLFADTTVVQEKKRVQFKPAS</sequence>
<dbReference type="EMBL" id="JBHUMF010000030">
    <property type="protein sequence ID" value="MFD2681592.1"/>
    <property type="molecule type" value="Genomic_DNA"/>
</dbReference>
<evidence type="ECO:0000313" key="10">
    <source>
        <dbReference type="Proteomes" id="UP001597506"/>
    </source>
</evidence>
<gene>
    <name evidence="9" type="ORF">ACFSUL_12635</name>
</gene>
<dbReference type="Pfam" id="PF06271">
    <property type="entry name" value="RDD"/>
    <property type="match status" value="1"/>
</dbReference>
<evidence type="ECO:0000256" key="2">
    <source>
        <dbReference type="ARBA" id="ARBA00022475"/>
    </source>
</evidence>
<comment type="subcellular location">
    <subcellularLocation>
        <location evidence="1">Cell membrane</location>
        <topology evidence="1">Multi-pass membrane protein</topology>
    </subcellularLocation>
</comment>
<dbReference type="InterPro" id="IPR010432">
    <property type="entry name" value="RDD"/>
</dbReference>
<feature type="transmembrane region" description="Helical" evidence="7">
    <location>
        <begin position="53"/>
        <end position="75"/>
    </location>
</feature>
<dbReference type="PANTHER" id="PTHR36115">
    <property type="entry name" value="PROLINE-RICH ANTIGEN HOMOLOG-RELATED"/>
    <property type="match status" value="1"/>
</dbReference>
<evidence type="ECO:0000256" key="6">
    <source>
        <dbReference type="SAM" id="MobiDB-lite"/>
    </source>
</evidence>
<evidence type="ECO:0000256" key="7">
    <source>
        <dbReference type="SAM" id="Phobius"/>
    </source>
</evidence>
<comment type="caution">
    <text evidence="9">The sequence shown here is derived from an EMBL/GenBank/DDBJ whole genome shotgun (WGS) entry which is preliminary data.</text>
</comment>
<protein>
    <submittedName>
        <fullName evidence="9">RDD family protein</fullName>
    </submittedName>
</protein>
<keyword evidence="5 7" id="KW-0472">Membrane</keyword>
<dbReference type="PANTHER" id="PTHR36115:SF9">
    <property type="entry name" value="LMO1584 PROTEIN"/>
    <property type="match status" value="1"/>
</dbReference>
<keyword evidence="3 7" id="KW-0812">Transmembrane</keyword>
<feature type="transmembrane region" description="Helical" evidence="7">
    <location>
        <begin position="87"/>
        <end position="105"/>
    </location>
</feature>
<feature type="domain" description="RDD" evidence="8">
    <location>
        <begin position="46"/>
        <end position="171"/>
    </location>
</feature>
<evidence type="ECO:0000256" key="5">
    <source>
        <dbReference type="ARBA" id="ARBA00023136"/>
    </source>
</evidence>
<reference evidence="10" key="1">
    <citation type="journal article" date="2019" name="Int. J. Syst. Evol. Microbiol.">
        <title>The Global Catalogue of Microorganisms (GCM) 10K type strain sequencing project: providing services to taxonomists for standard genome sequencing and annotation.</title>
        <authorList>
            <consortium name="The Broad Institute Genomics Platform"/>
            <consortium name="The Broad Institute Genome Sequencing Center for Infectious Disease"/>
            <person name="Wu L."/>
            <person name="Ma J."/>
        </authorList>
    </citation>
    <scope>NUCLEOTIDE SEQUENCE [LARGE SCALE GENOMIC DNA]</scope>
    <source>
        <strain evidence="10">KCTC 3913</strain>
    </source>
</reference>
<evidence type="ECO:0000313" key="9">
    <source>
        <dbReference type="EMBL" id="MFD2681592.1"/>
    </source>
</evidence>
<keyword evidence="2" id="KW-1003">Cell membrane</keyword>
<name>A0ABW5RVI4_9BACI</name>
<evidence type="ECO:0000256" key="1">
    <source>
        <dbReference type="ARBA" id="ARBA00004651"/>
    </source>
</evidence>